<keyword evidence="1" id="KW-0812">Transmembrane</keyword>
<gene>
    <name evidence="2" type="ORF">V5O48_002218</name>
</gene>
<feature type="transmembrane region" description="Helical" evidence="1">
    <location>
        <begin position="63"/>
        <end position="84"/>
    </location>
</feature>
<organism evidence="2 3">
    <name type="scientific">Marasmius crinis-equi</name>
    <dbReference type="NCBI Taxonomy" id="585013"/>
    <lineage>
        <taxon>Eukaryota</taxon>
        <taxon>Fungi</taxon>
        <taxon>Dikarya</taxon>
        <taxon>Basidiomycota</taxon>
        <taxon>Agaricomycotina</taxon>
        <taxon>Agaricomycetes</taxon>
        <taxon>Agaricomycetidae</taxon>
        <taxon>Agaricales</taxon>
        <taxon>Marasmiineae</taxon>
        <taxon>Marasmiaceae</taxon>
        <taxon>Marasmius</taxon>
    </lineage>
</organism>
<proteinExistence type="predicted"/>
<protein>
    <submittedName>
        <fullName evidence="2">Uncharacterized protein</fullName>
    </submittedName>
</protein>
<keyword evidence="1" id="KW-1133">Transmembrane helix</keyword>
<dbReference type="Proteomes" id="UP001465976">
    <property type="component" value="Unassembled WGS sequence"/>
</dbReference>
<keyword evidence="3" id="KW-1185">Reference proteome</keyword>
<keyword evidence="1" id="KW-0472">Membrane</keyword>
<feature type="transmembrane region" description="Helical" evidence="1">
    <location>
        <begin position="12"/>
        <end position="34"/>
    </location>
</feature>
<dbReference type="EMBL" id="JBAHYK010000048">
    <property type="protein sequence ID" value="KAL0579807.1"/>
    <property type="molecule type" value="Genomic_DNA"/>
</dbReference>
<evidence type="ECO:0000313" key="3">
    <source>
        <dbReference type="Proteomes" id="UP001465976"/>
    </source>
</evidence>
<sequence>MAPTISSAISDFITALTSMASGIINSILAVLSAIMSLGKDIAQTAVHFVMSVVKLGVDLCQGMVGFVAANFFVLAILGGAYYFYTQNQNQGRRKLKSR</sequence>
<evidence type="ECO:0000313" key="2">
    <source>
        <dbReference type="EMBL" id="KAL0579807.1"/>
    </source>
</evidence>
<evidence type="ECO:0000256" key="1">
    <source>
        <dbReference type="SAM" id="Phobius"/>
    </source>
</evidence>
<reference evidence="2 3" key="1">
    <citation type="submission" date="2024-02" db="EMBL/GenBank/DDBJ databases">
        <title>A draft genome for the cacao thread blight pathogen Marasmius crinis-equi.</title>
        <authorList>
            <person name="Cohen S.P."/>
            <person name="Baruah I.K."/>
            <person name="Amoako-Attah I."/>
            <person name="Bukari Y."/>
            <person name="Meinhardt L.W."/>
            <person name="Bailey B.A."/>
        </authorList>
    </citation>
    <scope>NUCLEOTIDE SEQUENCE [LARGE SCALE GENOMIC DNA]</scope>
    <source>
        <strain evidence="2 3">GH-76</strain>
    </source>
</reference>
<name>A0ABR3FWA3_9AGAR</name>
<comment type="caution">
    <text evidence="2">The sequence shown here is derived from an EMBL/GenBank/DDBJ whole genome shotgun (WGS) entry which is preliminary data.</text>
</comment>
<accession>A0ABR3FWA3</accession>